<name>A0A6N7KWR7_9ACTN</name>
<evidence type="ECO:0000313" key="2">
    <source>
        <dbReference type="Proteomes" id="UP000450000"/>
    </source>
</evidence>
<dbReference type="Pfam" id="PF08282">
    <property type="entry name" value="Hydrolase_3"/>
    <property type="match status" value="1"/>
</dbReference>
<dbReference type="RefSeq" id="WP_153464629.1">
    <property type="nucleotide sequence ID" value="NZ_WBOF01000001.1"/>
</dbReference>
<evidence type="ECO:0000313" key="1">
    <source>
        <dbReference type="EMBL" id="MQS15215.1"/>
    </source>
</evidence>
<dbReference type="PANTHER" id="PTHR10000">
    <property type="entry name" value="PHOSPHOSERINE PHOSPHATASE"/>
    <property type="match status" value="1"/>
</dbReference>
<keyword evidence="2" id="KW-1185">Reference proteome</keyword>
<dbReference type="GO" id="GO:0000287">
    <property type="term" value="F:magnesium ion binding"/>
    <property type="evidence" value="ECO:0007669"/>
    <property type="project" value="TreeGrafter"/>
</dbReference>
<dbReference type="OrthoDB" id="4087391at2"/>
<dbReference type="Gene3D" id="3.40.50.2020">
    <property type="match status" value="1"/>
</dbReference>
<dbReference type="SUPFAM" id="SSF56784">
    <property type="entry name" value="HAD-like"/>
    <property type="match status" value="1"/>
</dbReference>
<dbReference type="GO" id="GO:0016791">
    <property type="term" value="F:phosphatase activity"/>
    <property type="evidence" value="ECO:0007669"/>
    <property type="project" value="TreeGrafter"/>
</dbReference>
<gene>
    <name evidence="1" type="ORF">F7Q99_23840</name>
</gene>
<dbReference type="SUPFAM" id="SSF53271">
    <property type="entry name" value="PRTase-like"/>
    <property type="match status" value="1"/>
</dbReference>
<sequence length="937" mass="100041">MSPGSRVTDRSAADLHAVDLRAVDLHADVRELMARLTDAVDGSRWLDAFLLAAGAVQASEDRLSGTWRPSRRVVDYLDSLSGTRSAALAGPARTVLEASSGAIRRVPPARTLERWTARVETVTGLLADLVLGARDTHRPPPDLHRELLRATDALRRPSAVRQVLGPAVVRPPSCFCNFDQYPEDVAELVRRFAAEHPAHDRPLLVVGVRTSGSYLAPLAGAALRQQGYRQVTVCTARPGASLLPGRAAELRRLVRGEGLVLLLDDPPASGRSLAQVAAAAERAGFPASSIVLLLAVCEDEPVLPRRLDRYPRVVLPGPDWHVRELLRPAALAELVPRLLPDFRPPLEVGPLGPQTRGAHLAVPVTARVDGRTLPMVAESAGLGFLGRRAVVVADALGELVPPVYGFADGVLLRARLPGEQRDRAGERVAPADVARYVAARQRRLAVDADRSLRLTGRGPVWEVASRHLAPILGRPEVLLRAVLLDPLMHRLLTSGRPCVVDGRTLDRNWVADEDGRWVKTDFAEGAFSNMNLTSYDAAYDLAGAAVSLDGLDGLNDTEGELRSRYEELSGERVSPARWCVLCLVQALGLGMPRPGHMRVSSRDRARSRRAQARAVQRFLAETYLSDLTEADPRGPWCVLDVDGVLETDPLDVPAGSPTGMLALRALRAHGYRVLLATGRSLPEIQDRCAAYGLAGGVAEYGTAVHLSVPGTVETVLPAGWEGPDAELRRRLALLPEVTVDPFSRRIVRASLVHDSRRTGLPAATVAALLHDGTAGGFGSPLDDRFDVVPGERQTDFVPHGTDKVHGVRALLALLGADGAVPVLAVGDGPADLGLLRWALNGVAPANASPEVRAAGVPLTRGAYQAGLADAVARLIGHRPGRCPTCRPPRTSAETRALLAVLAIPEAGPRGIPPRLARLAGADLALSVRGIGRHGVDA</sequence>
<dbReference type="Gene3D" id="3.40.50.1000">
    <property type="entry name" value="HAD superfamily/HAD-like"/>
    <property type="match status" value="2"/>
</dbReference>
<reference evidence="1 2" key="1">
    <citation type="submission" date="2019-09" db="EMBL/GenBank/DDBJ databases">
        <title>Genome Sequences of Streptomyces kaniharaensis ATCC 21070.</title>
        <authorList>
            <person name="Zhu W."/>
            <person name="De Crecy-Lagard V."/>
            <person name="Richards N.G."/>
        </authorList>
    </citation>
    <scope>NUCLEOTIDE SEQUENCE [LARGE SCALE GENOMIC DNA]</scope>
    <source>
        <strain evidence="1 2">SF-557</strain>
    </source>
</reference>
<dbReference type="InterPro" id="IPR029057">
    <property type="entry name" value="PRTase-like"/>
</dbReference>
<dbReference type="PANTHER" id="PTHR10000:SF8">
    <property type="entry name" value="HAD SUPERFAMILY HYDROLASE-LIKE, TYPE 3"/>
    <property type="match status" value="1"/>
</dbReference>
<dbReference type="GO" id="GO:0005829">
    <property type="term" value="C:cytosol"/>
    <property type="evidence" value="ECO:0007669"/>
    <property type="project" value="TreeGrafter"/>
</dbReference>
<dbReference type="EMBL" id="WBOF01000001">
    <property type="protein sequence ID" value="MQS15215.1"/>
    <property type="molecule type" value="Genomic_DNA"/>
</dbReference>
<organism evidence="1 2">
    <name type="scientific">Streptomyces kaniharaensis</name>
    <dbReference type="NCBI Taxonomy" id="212423"/>
    <lineage>
        <taxon>Bacteria</taxon>
        <taxon>Bacillati</taxon>
        <taxon>Actinomycetota</taxon>
        <taxon>Actinomycetes</taxon>
        <taxon>Kitasatosporales</taxon>
        <taxon>Streptomycetaceae</taxon>
        <taxon>Streptomyces</taxon>
    </lineage>
</organism>
<dbReference type="InterPro" id="IPR036412">
    <property type="entry name" value="HAD-like_sf"/>
</dbReference>
<comment type="caution">
    <text evidence="1">The sequence shown here is derived from an EMBL/GenBank/DDBJ whole genome shotgun (WGS) entry which is preliminary data.</text>
</comment>
<protein>
    <submittedName>
        <fullName evidence="1">HAD family phosphatase</fullName>
    </submittedName>
</protein>
<proteinExistence type="predicted"/>
<dbReference type="InterPro" id="IPR023214">
    <property type="entry name" value="HAD_sf"/>
</dbReference>
<accession>A0A6N7KWR7</accession>
<dbReference type="Proteomes" id="UP000450000">
    <property type="component" value="Unassembled WGS sequence"/>
</dbReference>
<dbReference type="AlphaFoldDB" id="A0A6N7KWR7"/>